<evidence type="ECO:0000256" key="9">
    <source>
        <dbReference type="ARBA" id="ARBA00023136"/>
    </source>
</evidence>
<dbReference type="Gramene" id="TraesARI6A03G03235190.1">
    <property type="protein sequence ID" value="TraesARI6A03G03235190.1.CDS1"/>
    <property type="gene ID" value="TraesARI6A03G03235190"/>
</dbReference>
<evidence type="ECO:0000256" key="7">
    <source>
        <dbReference type="ARBA" id="ARBA00022737"/>
    </source>
</evidence>
<dbReference type="InterPro" id="IPR032675">
    <property type="entry name" value="LRR_dom_sf"/>
</dbReference>
<dbReference type="Gramene" id="TraesLAC6A03G03234360.1">
    <property type="protein sequence ID" value="TraesLAC6A03G03234360.1.CDS1"/>
    <property type="gene ID" value="TraesLAC6A03G03234360"/>
</dbReference>
<protein>
    <recommendedName>
        <fullName evidence="12">Leucine-rich repeat-containing N-terminal plant-type domain-containing protein</fullName>
    </recommendedName>
</protein>
<evidence type="ECO:0000313" key="14">
    <source>
        <dbReference type="Proteomes" id="UP000019116"/>
    </source>
</evidence>
<organism evidence="13">
    <name type="scientific">Triticum aestivum</name>
    <name type="common">Wheat</name>
    <dbReference type="NCBI Taxonomy" id="4565"/>
    <lineage>
        <taxon>Eukaryota</taxon>
        <taxon>Viridiplantae</taxon>
        <taxon>Streptophyta</taxon>
        <taxon>Embryophyta</taxon>
        <taxon>Tracheophyta</taxon>
        <taxon>Spermatophyta</taxon>
        <taxon>Magnoliopsida</taxon>
        <taxon>Liliopsida</taxon>
        <taxon>Poales</taxon>
        <taxon>Poaceae</taxon>
        <taxon>BOP clade</taxon>
        <taxon>Pooideae</taxon>
        <taxon>Triticodae</taxon>
        <taxon>Triticeae</taxon>
        <taxon>Triticinae</taxon>
        <taxon>Triticum</taxon>
    </lineage>
</organism>
<dbReference type="Gramene" id="TraesSTA6A03G03270400.1">
    <property type="protein sequence ID" value="TraesSTA6A03G03270400.1.CDS1"/>
    <property type="gene ID" value="TraesSTA6A03G03270400"/>
</dbReference>
<feature type="transmembrane region" description="Helical" evidence="10">
    <location>
        <begin position="688"/>
        <end position="706"/>
    </location>
</feature>
<dbReference type="GeneID" id="123132312"/>
<comment type="similarity">
    <text evidence="2">Belongs to the RLP family.</text>
</comment>
<evidence type="ECO:0000256" key="1">
    <source>
        <dbReference type="ARBA" id="ARBA00004251"/>
    </source>
</evidence>
<dbReference type="GO" id="GO:0016020">
    <property type="term" value="C:membrane"/>
    <property type="evidence" value="ECO:0000318"/>
    <property type="project" value="GO_Central"/>
</dbReference>
<dbReference type="Gramene" id="TraesWEE_scaffold_031644_01G000100.1">
    <property type="protein sequence ID" value="TraesWEE_scaffold_031644_01G000100.1"/>
    <property type="gene ID" value="TraesWEE_scaffold_031644_01G000100"/>
</dbReference>
<dbReference type="Pfam" id="PF13855">
    <property type="entry name" value="LRR_8"/>
    <property type="match status" value="1"/>
</dbReference>
<evidence type="ECO:0000256" key="8">
    <source>
        <dbReference type="ARBA" id="ARBA00022989"/>
    </source>
</evidence>
<dbReference type="GO" id="GO:0005886">
    <property type="term" value="C:plasma membrane"/>
    <property type="evidence" value="ECO:0007669"/>
    <property type="project" value="UniProtKB-SubCell"/>
</dbReference>
<dbReference type="SMART" id="SM00369">
    <property type="entry name" value="LRR_TYP"/>
    <property type="match status" value="9"/>
</dbReference>
<dbReference type="Gramene" id="TraesCAD_scaffold_008545_01G000100.1">
    <property type="protein sequence ID" value="TraesCAD_scaffold_008545_01G000100.1"/>
    <property type="gene ID" value="TraesCAD_scaffold_008545_01G000100"/>
</dbReference>
<dbReference type="InterPro" id="IPR001611">
    <property type="entry name" value="Leu-rich_rpt"/>
</dbReference>
<reference evidence="13" key="1">
    <citation type="submission" date="2018-08" db="EMBL/GenBank/DDBJ databases">
        <authorList>
            <person name="Rossello M."/>
        </authorList>
    </citation>
    <scope>NUCLEOTIDE SEQUENCE [LARGE SCALE GENOMIC DNA]</scope>
    <source>
        <strain evidence="13">cv. Chinese Spring</strain>
    </source>
</reference>
<dbReference type="Pfam" id="PF08263">
    <property type="entry name" value="LRRNT_2"/>
    <property type="match status" value="1"/>
</dbReference>
<keyword evidence="8 10" id="KW-1133">Transmembrane helix</keyword>
<evidence type="ECO:0000256" key="2">
    <source>
        <dbReference type="ARBA" id="ARBA00009592"/>
    </source>
</evidence>
<evidence type="ECO:0000256" key="5">
    <source>
        <dbReference type="ARBA" id="ARBA00022692"/>
    </source>
</evidence>
<feature type="signal peptide" evidence="11">
    <location>
        <begin position="1"/>
        <end position="32"/>
    </location>
</feature>
<dbReference type="OMA" id="QPYKFSL"/>
<accession>A0A3B6NMJ2</accession>
<reference evidence="13" key="2">
    <citation type="submission" date="2018-10" db="UniProtKB">
        <authorList>
            <consortium name="EnsemblPlants"/>
        </authorList>
    </citation>
    <scope>IDENTIFICATION</scope>
</reference>
<keyword evidence="6 11" id="KW-0732">Signal</keyword>
<dbReference type="PRINTS" id="PR00019">
    <property type="entry name" value="LEURICHRPT"/>
</dbReference>
<keyword evidence="3" id="KW-1003">Cell membrane</keyword>
<dbReference type="Gramene" id="TraesCS6A03G0298200.1">
    <property type="protein sequence ID" value="TraesCS6A03G0298200.1.CDS1"/>
    <property type="gene ID" value="TraesCS6A03G0298200"/>
</dbReference>
<dbReference type="Gramene" id="TraesPARA_EIv1.0_1917470.1">
    <property type="protein sequence ID" value="TraesPARA_EIv1.0_1917470.1.CDS1"/>
    <property type="gene ID" value="TraesPARA_EIv1.0_1917470"/>
</dbReference>
<keyword evidence="7" id="KW-0677">Repeat</keyword>
<name>A0A3B6NMJ2_WHEAT</name>
<dbReference type="GO" id="GO:0033612">
    <property type="term" value="F:receptor serine/threonine kinase binding"/>
    <property type="evidence" value="ECO:0000318"/>
    <property type="project" value="GO_Central"/>
</dbReference>
<dbReference type="PANTHER" id="PTHR48060">
    <property type="entry name" value="DNA DAMAGE-REPAIR/TOLERATION PROTEIN DRT100"/>
    <property type="match status" value="1"/>
</dbReference>
<dbReference type="OrthoDB" id="676979at2759"/>
<feature type="domain" description="Leucine-rich repeat-containing N-terminal plant-type" evidence="12">
    <location>
        <begin position="36"/>
        <end position="73"/>
    </location>
</feature>
<dbReference type="Gramene" id="TraesCLE_scaffold_038066_01G000100.1">
    <property type="protein sequence ID" value="TraesCLE_scaffold_038066_01G000100.1"/>
    <property type="gene ID" value="TraesCLE_scaffold_038066_01G000100"/>
</dbReference>
<dbReference type="SUPFAM" id="SSF52058">
    <property type="entry name" value="L domain-like"/>
    <property type="match status" value="2"/>
</dbReference>
<evidence type="ECO:0000256" key="3">
    <source>
        <dbReference type="ARBA" id="ARBA00022475"/>
    </source>
</evidence>
<dbReference type="SMR" id="A0A3B6NMJ2"/>
<dbReference type="STRING" id="4565.A0A3B6NMJ2"/>
<evidence type="ECO:0000256" key="10">
    <source>
        <dbReference type="SAM" id="Phobius"/>
    </source>
</evidence>
<dbReference type="FunFam" id="3.80.10.10:FF:000403">
    <property type="entry name" value="Receptor-like protein 2"/>
    <property type="match status" value="1"/>
</dbReference>
<dbReference type="Gramene" id="TraesLDM6A03G03283000.1">
    <property type="protein sequence ID" value="TraesLDM6A03G03283000.1.CDS1"/>
    <property type="gene ID" value="TraesLDM6A03G03283000"/>
</dbReference>
<dbReference type="Gene3D" id="3.80.10.10">
    <property type="entry name" value="Ribonuclease Inhibitor"/>
    <property type="match status" value="3"/>
</dbReference>
<dbReference type="FunFam" id="3.80.10.10:FF:000530">
    <property type="entry name" value="Receptor-like protein 2"/>
    <property type="match status" value="1"/>
</dbReference>
<dbReference type="InterPro" id="IPR053211">
    <property type="entry name" value="DNA_repair-toleration"/>
</dbReference>
<keyword evidence="9 10" id="KW-0472">Membrane</keyword>
<dbReference type="RefSeq" id="XP_044408036.1">
    <property type="nucleotide sequence ID" value="XM_044552101.1"/>
</dbReference>
<evidence type="ECO:0000313" key="13">
    <source>
        <dbReference type="EnsemblPlants" id="TraesCS6A02G126200.1.cds1"/>
    </source>
</evidence>
<gene>
    <name evidence="13" type="primary">LOC123132312</name>
</gene>
<dbReference type="InterPro" id="IPR013210">
    <property type="entry name" value="LRR_N_plant-typ"/>
</dbReference>
<feature type="chain" id="PRO_5043178441" description="Leucine-rich repeat-containing N-terminal plant-type domain-containing protein" evidence="11">
    <location>
        <begin position="33"/>
        <end position="716"/>
    </location>
</feature>
<dbReference type="FunFam" id="3.80.10.10:FF:000469">
    <property type="entry name" value="Receptor-like protein 2"/>
    <property type="match status" value="1"/>
</dbReference>
<evidence type="ECO:0000256" key="4">
    <source>
        <dbReference type="ARBA" id="ARBA00022614"/>
    </source>
</evidence>
<sequence length="716" mass="77661">MQPLHFPYMEYSRKLTFFALVLLISLASPISSCTEKEKGSLLQFLSGLSSDGGLTASWKQNGADCCEWEGVTCGEDGAVTGVSLALKGLEGRITPSLGNLVGLLRLNLSHNSLSGGLPLELVSSGSIIVLDVSFNRLGGDMQELPSSTPSRPLQVLNISSNLFTGRFPSSTTWEVMDNLVVLNASNNSFTGQIPDNFCSSSSLLAVVELCYNQFTGVIPPGLGNCSMLRVLKAGHNNLRGTLPNELFDASLLEYLSLPSNVLDGVLDGAQIIKLSNLVTLDLGRNNFSGKIPDSIGELESLEELHLDYNNMSGELPSALSNCTNLITINFKSNNLSGELSKVNFSTLPRLKTLDILYNNFNGRVPESLYTCSNLTALRLSGNNLHGQLSPRIGDLKHLTFLSLAMNSFTNITNALHILQRCTNLTTLLMGSSFRGELMPEDGFIDGFENLQVLSLNDCSLLGKIPLWISKLAKLEMLILSGNQLTGSTPAWIEGLKHLFYLDISNNSLTGEIPRSLMDMQMLQSEKTKARLDPRIFELPVYRGPSLQYRIPIAFAKVLDLSNNKLTGEIPSEIGQLKSLVSLNLSFNALTGQIPISVCNLTNLQVLDFSSNNLIGAIPDALNRLNFLSAFNISYNDLEGPIPSGGQFNTFQNSSFDGNPKLCGSMLTHKCGPASTRPPTAMATKQTDYKAAFAIAFSAFFGVGVLYDQLVLSRFFG</sequence>
<dbReference type="FunFam" id="3.80.10.10:FF:000213">
    <property type="entry name" value="Tyrosine-sulfated glycopeptide receptor 1"/>
    <property type="match status" value="1"/>
</dbReference>
<evidence type="ECO:0000256" key="11">
    <source>
        <dbReference type="SAM" id="SignalP"/>
    </source>
</evidence>
<dbReference type="EnsemblPlants" id="TraesCS6A02G126200.1">
    <property type="protein sequence ID" value="TraesCS6A02G126200.1.cds1"/>
    <property type="gene ID" value="TraesCS6A02G126200"/>
</dbReference>
<evidence type="ECO:0000256" key="6">
    <source>
        <dbReference type="ARBA" id="ARBA00022729"/>
    </source>
</evidence>
<keyword evidence="4" id="KW-0433">Leucine-rich repeat</keyword>
<evidence type="ECO:0000259" key="12">
    <source>
        <dbReference type="Pfam" id="PF08263"/>
    </source>
</evidence>
<dbReference type="InterPro" id="IPR003591">
    <property type="entry name" value="Leu-rich_rpt_typical-subtyp"/>
</dbReference>
<dbReference type="Proteomes" id="UP000019116">
    <property type="component" value="Chromosome 6A"/>
</dbReference>
<dbReference type="Gramene" id="TraesCS6A02G126200.1">
    <property type="protein sequence ID" value="TraesCS6A02G126200.1.cds1"/>
    <property type="gene ID" value="TraesCS6A02G126200"/>
</dbReference>
<dbReference type="AlphaFoldDB" id="A0A3B6NMJ2"/>
<dbReference type="PaxDb" id="4565-Traes_6AS_9FEA860B1.1"/>
<dbReference type="Gramene" id="TraesMAC6A03G03278970.1">
    <property type="protein sequence ID" value="TraesMAC6A03G03278970.1.CDS1"/>
    <property type="gene ID" value="TraesMAC6A03G03278970"/>
</dbReference>
<keyword evidence="14" id="KW-1185">Reference proteome</keyword>
<dbReference type="PANTHER" id="PTHR48060:SF19">
    <property type="entry name" value="LEUCINE-RICH REPEAT-CONTAINING N-TERMINAL PLANT-TYPE DOMAIN-CONTAINING PROTEIN"/>
    <property type="match status" value="1"/>
</dbReference>
<keyword evidence="5 10" id="KW-0812">Transmembrane</keyword>
<proteinExistence type="inferred from homology"/>
<dbReference type="Pfam" id="PF00560">
    <property type="entry name" value="LRR_1"/>
    <property type="match status" value="9"/>
</dbReference>
<comment type="subcellular location">
    <subcellularLocation>
        <location evidence="1">Cell membrane</location>
        <topology evidence="1">Single-pass type I membrane protein</topology>
    </subcellularLocation>
</comment>
<dbReference type="Gramene" id="TraesJAG6A03G03274410.1">
    <property type="protein sequence ID" value="TraesJAG6A03G03274410.1.CDS1"/>
    <property type="gene ID" value="TraesJAG6A03G03274410"/>
</dbReference>